<evidence type="ECO:0000313" key="3">
    <source>
        <dbReference type="EMBL" id="KAI9185170.1"/>
    </source>
</evidence>
<comment type="caution">
    <text evidence="3">The sequence shown here is derived from an EMBL/GenBank/DDBJ whole genome shotgun (WGS) entry which is preliminary data.</text>
</comment>
<keyword evidence="1" id="KW-0732">Signal</keyword>
<keyword evidence="4" id="KW-1185">Reference proteome</keyword>
<gene>
    <name evidence="3" type="ORF">LWI28_004969</name>
</gene>
<evidence type="ECO:0000313" key="4">
    <source>
        <dbReference type="Proteomes" id="UP001064489"/>
    </source>
</evidence>
<dbReference type="InterPro" id="IPR012946">
    <property type="entry name" value="X8"/>
</dbReference>
<protein>
    <recommendedName>
        <fullName evidence="2">X8 domain-containing protein</fullName>
    </recommendedName>
</protein>
<reference evidence="3" key="2">
    <citation type="submission" date="2023-02" db="EMBL/GenBank/DDBJ databases">
        <authorList>
            <person name="Swenson N.G."/>
            <person name="Wegrzyn J.L."/>
            <person name="Mcevoy S.L."/>
        </authorList>
    </citation>
    <scope>NUCLEOTIDE SEQUENCE</scope>
    <source>
        <strain evidence="3">91603</strain>
        <tissue evidence="3">Leaf</tissue>
    </source>
</reference>
<evidence type="ECO:0000259" key="2">
    <source>
        <dbReference type="SMART" id="SM00768"/>
    </source>
</evidence>
<reference evidence="3" key="1">
    <citation type="journal article" date="2022" name="Plant J.">
        <title>Strategies of tolerance reflected in two North American maple genomes.</title>
        <authorList>
            <person name="McEvoy S.L."/>
            <person name="Sezen U.U."/>
            <person name="Trouern-Trend A."/>
            <person name="McMahon S.M."/>
            <person name="Schaberg P.G."/>
            <person name="Yang J."/>
            <person name="Wegrzyn J.L."/>
            <person name="Swenson N.G."/>
        </authorList>
    </citation>
    <scope>NUCLEOTIDE SEQUENCE</scope>
    <source>
        <strain evidence="3">91603</strain>
    </source>
</reference>
<dbReference type="AlphaFoldDB" id="A0AAD5J2W6"/>
<dbReference type="SMART" id="SM00768">
    <property type="entry name" value="X8"/>
    <property type="match status" value="1"/>
</dbReference>
<name>A0AAD5J2W6_ACENE</name>
<dbReference type="EMBL" id="JAJSOW010000100">
    <property type="protein sequence ID" value="KAI9185170.1"/>
    <property type="molecule type" value="Genomic_DNA"/>
</dbReference>
<organism evidence="3 4">
    <name type="scientific">Acer negundo</name>
    <name type="common">Box elder</name>
    <dbReference type="NCBI Taxonomy" id="4023"/>
    <lineage>
        <taxon>Eukaryota</taxon>
        <taxon>Viridiplantae</taxon>
        <taxon>Streptophyta</taxon>
        <taxon>Embryophyta</taxon>
        <taxon>Tracheophyta</taxon>
        <taxon>Spermatophyta</taxon>
        <taxon>Magnoliopsida</taxon>
        <taxon>eudicotyledons</taxon>
        <taxon>Gunneridae</taxon>
        <taxon>Pentapetalae</taxon>
        <taxon>rosids</taxon>
        <taxon>malvids</taxon>
        <taxon>Sapindales</taxon>
        <taxon>Sapindaceae</taxon>
        <taxon>Hippocastanoideae</taxon>
        <taxon>Acereae</taxon>
        <taxon>Acer</taxon>
    </lineage>
</organism>
<accession>A0AAD5J2W6</accession>
<sequence>MRLWLSRPKTTAAALFCRRSVAKNNAKYAPLQGKLDWACGPGGSDCSFDNTAAVTSLNPSYGNCKFPASNSNFTKRLIFSKWETSQPLT</sequence>
<feature type="domain" description="X8" evidence="2">
    <location>
        <begin position="15"/>
        <end position="66"/>
    </location>
</feature>
<evidence type="ECO:0000256" key="1">
    <source>
        <dbReference type="ARBA" id="ARBA00022729"/>
    </source>
</evidence>
<dbReference type="Proteomes" id="UP001064489">
    <property type="component" value="Chromosome 3"/>
</dbReference>
<proteinExistence type="predicted"/>